<feature type="non-terminal residue" evidence="4">
    <location>
        <position position="173"/>
    </location>
</feature>
<feature type="domain" description="HTH CENPB-type" evidence="3">
    <location>
        <begin position="71"/>
        <end position="150"/>
    </location>
</feature>
<dbReference type="Proteomes" id="UP000475037">
    <property type="component" value="Unassembled WGS sequence"/>
</dbReference>
<evidence type="ECO:0000313" key="4">
    <source>
        <dbReference type="EMBL" id="KAF0876681.1"/>
    </source>
</evidence>
<evidence type="ECO:0000259" key="3">
    <source>
        <dbReference type="PROSITE" id="PS51253"/>
    </source>
</evidence>
<comment type="caution">
    <text evidence="4">The sequence shown here is derived from an EMBL/GenBank/DDBJ whole genome shotgun (WGS) entry which is preliminary data.</text>
</comment>
<dbReference type="SMART" id="SM00674">
    <property type="entry name" value="CENPB"/>
    <property type="match status" value="1"/>
</dbReference>
<evidence type="ECO:0000256" key="1">
    <source>
        <dbReference type="ARBA" id="ARBA00023125"/>
    </source>
</evidence>
<evidence type="ECO:0000256" key="2">
    <source>
        <dbReference type="ARBA" id="ARBA00023242"/>
    </source>
</evidence>
<accession>A0A6G1AM04</accession>
<sequence length="173" mass="19436">TGDSRSAPKKQRKVMTLQEKVELLDMYRRLRSAAAVARHFEINESGVRTIEKKEKEVREAVAAATPAGVRTLPYLEDSFLSCIENVAFMWVQDCYKKGISIDSNMIREKAKSLYDNLQQKEGEGSKAGEFSASKGWFDNFRKRFGLKTVKIAGQAASVDQEAGDEFPPQVPRV</sequence>
<keyword evidence="5" id="KW-1185">Reference proteome</keyword>
<name>A0A6G1AM04_CROCR</name>
<dbReference type="SUPFAM" id="SSF46689">
    <property type="entry name" value="Homeodomain-like"/>
    <property type="match status" value="2"/>
</dbReference>
<dbReference type="Pfam" id="PF03221">
    <property type="entry name" value="HTH_Tnp_Tc5"/>
    <property type="match status" value="1"/>
</dbReference>
<dbReference type="PANTHER" id="PTHR19303:SF52">
    <property type="entry name" value="TIGGER TRANSPOSABLE ELEMENT-DERIVED PROTEIN 6"/>
    <property type="match status" value="1"/>
</dbReference>
<dbReference type="GO" id="GO:0005634">
    <property type="term" value="C:nucleus"/>
    <property type="evidence" value="ECO:0007669"/>
    <property type="project" value="TreeGrafter"/>
</dbReference>
<protein>
    <submittedName>
        <fullName evidence="4">CENP1 protein</fullName>
    </submittedName>
</protein>
<dbReference type="InterPro" id="IPR050863">
    <property type="entry name" value="CenT-Element_Derived"/>
</dbReference>
<dbReference type="InterPro" id="IPR007889">
    <property type="entry name" value="HTH_Psq"/>
</dbReference>
<feature type="non-terminal residue" evidence="4">
    <location>
        <position position="1"/>
    </location>
</feature>
<gene>
    <name evidence="4" type="primary">Cenpbd1</name>
    <name evidence="4" type="ORF">FOF47_R05122</name>
</gene>
<dbReference type="GO" id="GO:0003677">
    <property type="term" value="F:DNA binding"/>
    <property type="evidence" value="ECO:0007669"/>
    <property type="project" value="UniProtKB-KW"/>
</dbReference>
<dbReference type="InterPro" id="IPR006600">
    <property type="entry name" value="HTH_CenpB_DNA-bd_dom"/>
</dbReference>
<dbReference type="Pfam" id="PF04218">
    <property type="entry name" value="CENP-B_N"/>
    <property type="match status" value="1"/>
</dbReference>
<dbReference type="Gene3D" id="1.10.10.60">
    <property type="entry name" value="Homeodomain-like"/>
    <property type="match status" value="2"/>
</dbReference>
<proteinExistence type="predicted"/>
<evidence type="ECO:0000313" key="5">
    <source>
        <dbReference type="Proteomes" id="UP000475037"/>
    </source>
</evidence>
<dbReference type="PROSITE" id="PS51253">
    <property type="entry name" value="HTH_CENPB"/>
    <property type="match status" value="1"/>
</dbReference>
<dbReference type="EMBL" id="VOAJ01004992">
    <property type="protein sequence ID" value="KAF0876681.1"/>
    <property type="molecule type" value="Genomic_DNA"/>
</dbReference>
<reference evidence="4 5" key="1">
    <citation type="submission" date="2019-11" db="EMBL/GenBank/DDBJ databases">
        <authorList>
            <person name="Yang C."/>
            <person name="Li F."/>
        </authorList>
    </citation>
    <scope>NUCLEOTIDE SEQUENCE [LARGE SCALE GENOMIC DNA]</scope>
    <source>
        <strain evidence="4">KB4526</strain>
        <tissue evidence="4">Muscle</tissue>
    </source>
</reference>
<dbReference type="AlphaFoldDB" id="A0A6G1AM04"/>
<keyword evidence="1" id="KW-0238">DNA-binding</keyword>
<dbReference type="InterPro" id="IPR009057">
    <property type="entry name" value="Homeodomain-like_sf"/>
</dbReference>
<keyword evidence="2" id="KW-0539">Nucleus</keyword>
<organism evidence="4 5">
    <name type="scientific">Crocuta crocuta</name>
    <name type="common">Spotted hyena</name>
    <dbReference type="NCBI Taxonomy" id="9678"/>
    <lineage>
        <taxon>Eukaryota</taxon>
        <taxon>Metazoa</taxon>
        <taxon>Chordata</taxon>
        <taxon>Craniata</taxon>
        <taxon>Vertebrata</taxon>
        <taxon>Euteleostomi</taxon>
        <taxon>Mammalia</taxon>
        <taxon>Eutheria</taxon>
        <taxon>Laurasiatheria</taxon>
        <taxon>Carnivora</taxon>
        <taxon>Feliformia</taxon>
        <taxon>Hyaenidae</taxon>
        <taxon>Crocuta</taxon>
    </lineage>
</organism>
<dbReference type="PANTHER" id="PTHR19303">
    <property type="entry name" value="TRANSPOSON"/>
    <property type="match status" value="1"/>
</dbReference>